<protein>
    <submittedName>
        <fullName evidence="2">Uncharacterized protein</fullName>
    </submittedName>
</protein>
<feature type="compositionally biased region" description="Basic and acidic residues" evidence="1">
    <location>
        <begin position="102"/>
        <end position="115"/>
    </location>
</feature>
<dbReference type="GeneID" id="300578930"/>
<name>A0ABY2GY04_9HYPO</name>
<dbReference type="RefSeq" id="XP_073557020.1">
    <property type="nucleotide sequence ID" value="XM_073704480.1"/>
</dbReference>
<evidence type="ECO:0000313" key="3">
    <source>
        <dbReference type="Proteomes" id="UP001642720"/>
    </source>
</evidence>
<feature type="compositionally biased region" description="Basic and acidic residues" evidence="1">
    <location>
        <begin position="44"/>
        <end position="70"/>
    </location>
</feature>
<accession>A0ABY2GY04</accession>
<sequence>MPGNKQHGQHHAGLALPAQGAKVRLRPHGHVPPATRPALQAVDGGRRVDGVEEGHGDERGDEADGGRGEAGDGMGASLASELSIGHDDEHAPSNESLGRPQVEPRRPQLQEEVGRQIRLVVDDEPVGRDAEDGDAGGQGEEREGDAGAVDEAEEAQLGLVLDFALGVLGLDLEVGRGQN</sequence>
<organism evidence="2 3">
    <name type="scientific">Trichoderma ghanense</name>
    <dbReference type="NCBI Taxonomy" id="65468"/>
    <lineage>
        <taxon>Eukaryota</taxon>
        <taxon>Fungi</taxon>
        <taxon>Dikarya</taxon>
        <taxon>Ascomycota</taxon>
        <taxon>Pezizomycotina</taxon>
        <taxon>Sordariomycetes</taxon>
        <taxon>Hypocreomycetidae</taxon>
        <taxon>Hypocreales</taxon>
        <taxon>Hypocreaceae</taxon>
        <taxon>Trichoderma</taxon>
    </lineage>
</organism>
<feature type="region of interest" description="Disordered" evidence="1">
    <location>
        <begin position="1"/>
        <end position="153"/>
    </location>
</feature>
<gene>
    <name evidence="2" type="ORF">CCMA1212_007309</name>
</gene>
<comment type="caution">
    <text evidence="2">The sequence shown here is derived from an EMBL/GenBank/DDBJ whole genome shotgun (WGS) entry which is preliminary data.</text>
</comment>
<dbReference type="EMBL" id="PPTA01000010">
    <property type="protein sequence ID" value="TFB00819.1"/>
    <property type="molecule type" value="Genomic_DNA"/>
</dbReference>
<evidence type="ECO:0000256" key="1">
    <source>
        <dbReference type="SAM" id="MobiDB-lite"/>
    </source>
</evidence>
<reference evidence="2 3" key="1">
    <citation type="submission" date="2018-01" db="EMBL/GenBank/DDBJ databases">
        <title>Genome characterization of the sugarcane-associated fungus Trichoderma ghanense CCMA-1212 and their application in lignocelulose bioconversion.</title>
        <authorList>
            <person name="Steindorff A.S."/>
            <person name="Mendes T.D."/>
            <person name="Vilela E.S.D."/>
            <person name="Rodrigues D.S."/>
            <person name="Formighieri E.F."/>
            <person name="Melo I.S."/>
            <person name="Favaro L.C.L."/>
        </authorList>
    </citation>
    <scope>NUCLEOTIDE SEQUENCE [LARGE SCALE GENOMIC DNA]</scope>
    <source>
        <strain evidence="2 3">CCMA-1212</strain>
    </source>
</reference>
<dbReference type="Proteomes" id="UP001642720">
    <property type="component" value="Unassembled WGS sequence"/>
</dbReference>
<evidence type="ECO:0000313" key="2">
    <source>
        <dbReference type="EMBL" id="TFB00819.1"/>
    </source>
</evidence>
<keyword evidence="3" id="KW-1185">Reference proteome</keyword>
<proteinExistence type="predicted"/>